<protein>
    <recommendedName>
        <fullName evidence="3">Lectin-like protein BA14k</fullName>
    </recommendedName>
</protein>
<dbReference type="RefSeq" id="WP_126541456.1">
    <property type="nucleotide sequence ID" value="NZ_BSPM01000004.1"/>
</dbReference>
<keyword evidence="7" id="KW-1133">Transmembrane helix</keyword>
<dbReference type="EMBL" id="SNXY01000007">
    <property type="protein sequence ID" value="TDP85622.1"/>
    <property type="molecule type" value="Genomic_DNA"/>
</dbReference>
<organism evidence="9 10">
    <name type="scientific">Oharaeibacter diazotrophicus</name>
    <dbReference type="NCBI Taxonomy" id="1920512"/>
    <lineage>
        <taxon>Bacteria</taxon>
        <taxon>Pseudomonadati</taxon>
        <taxon>Pseudomonadota</taxon>
        <taxon>Alphaproteobacteria</taxon>
        <taxon>Hyphomicrobiales</taxon>
        <taxon>Pleomorphomonadaceae</taxon>
        <taxon>Oharaeibacter</taxon>
    </lineage>
</organism>
<evidence type="ECO:0000256" key="6">
    <source>
        <dbReference type="ARBA" id="ARBA00025321"/>
    </source>
</evidence>
<keyword evidence="5" id="KW-0430">Lectin</keyword>
<evidence type="ECO:0000256" key="4">
    <source>
        <dbReference type="ARBA" id="ARBA00022475"/>
    </source>
</evidence>
<evidence type="ECO:0000313" key="9">
    <source>
        <dbReference type="EMBL" id="TDP85622.1"/>
    </source>
</evidence>
<reference evidence="9 10" key="1">
    <citation type="submission" date="2019-03" db="EMBL/GenBank/DDBJ databases">
        <title>Genomic Encyclopedia of Type Strains, Phase IV (KMG-IV): sequencing the most valuable type-strain genomes for metagenomic binning, comparative biology and taxonomic classification.</title>
        <authorList>
            <person name="Goeker M."/>
        </authorList>
    </citation>
    <scope>NUCLEOTIDE SEQUENCE [LARGE SCALE GENOMIC DNA]</scope>
    <source>
        <strain evidence="9 10">DSM 102969</strain>
    </source>
</reference>
<evidence type="ECO:0000256" key="5">
    <source>
        <dbReference type="ARBA" id="ARBA00022734"/>
    </source>
</evidence>
<keyword evidence="7" id="KW-0472">Membrane</keyword>
<keyword evidence="4" id="KW-1003">Cell membrane</keyword>
<feature type="signal peptide" evidence="8">
    <location>
        <begin position="1"/>
        <end position="24"/>
    </location>
</feature>
<evidence type="ECO:0000313" key="10">
    <source>
        <dbReference type="Proteomes" id="UP000294547"/>
    </source>
</evidence>
<evidence type="ECO:0000256" key="8">
    <source>
        <dbReference type="SAM" id="SignalP"/>
    </source>
</evidence>
<sequence>MSKFAAIAAVAIAAAVALPGTAFAGGHHDDGDVIAAGAIGLLGGAILGGVLAQPQPAPVYVEPVPVYRAPRAVPVYVDDPAAAHEAWCAAKYRSYNVYDNTWIDKYGRLRACASPYLR</sequence>
<dbReference type="Pfam" id="PF07886">
    <property type="entry name" value="BA14K"/>
    <property type="match status" value="1"/>
</dbReference>
<feature type="transmembrane region" description="Helical" evidence="7">
    <location>
        <begin position="34"/>
        <end position="52"/>
    </location>
</feature>
<keyword evidence="10" id="KW-1185">Reference proteome</keyword>
<dbReference type="OrthoDB" id="8117189at2"/>
<gene>
    <name evidence="9" type="ORF">EDD54_2477</name>
</gene>
<dbReference type="GO" id="GO:0016020">
    <property type="term" value="C:membrane"/>
    <property type="evidence" value="ECO:0007669"/>
    <property type="project" value="UniProtKB-SubCell"/>
</dbReference>
<keyword evidence="8" id="KW-0732">Signal</keyword>
<evidence type="ECO:0000256" key="3">
    <source>
        <dbReference type="ARBA" id="ARBA00020552"/>
    </source>
</evidence>
<dbReference type="Proteomes" id="UP000294547">
    <property type="component" value="Unassembled WGS sequence"/>
</dbReference>
<accession>A0A4R6RH35</accession>
<evidence type="ECO:0000256" key="1">
    <source>
        <dbReference type="ARBA" id="ARBA00004167"/>
    </source>
</evidence>
<comment type="subcellular location">
    <subcellularLocation>
        <location evidence="1">Membrane</location>
        <topology evidence="1">Single-pass membrane protein</topology>
    </subcellularLocation>
</comment>
<dbReference type="AlphaFoldDB" id="A0A4R6RH35"/>
<evidence type="ECO:0000256" key="2">
    <source>
        <dbReference type="ARBA" id="ARBA00010270"/>
    </source>
</evidence>
<comment type="function">
    <text evidence="6">Has immunoglobulin-binding and hemagglutination properties, and can bind to mannose. Essential for virulence. May be involved in LPS biosynthesis or polysaccharide transport.</text>
</comment>
<keyword evidence="7" id="KW-0812">Transmembrane</keyword>
<comment type="similarity">
    <text evidence="2">Belongs to the BA14k family.</text>
</comment>
<comment type="caution">
    <text evidence="9">The sequence shown here is derived from an EMBL/GenBank/DDBJ whole genome shotgun (WGS) entry which is preliminary data.</text>
</comment>
<evidence type="ECO:0000256" key="7">
    <source>
        <dbReference type="SAM" id="Phobius"/>
    </source>
</evidence>
<feature type="chain" id="PRO_5020566712" description="Lectin-like protein BA14k" evidence="8">
    <location>
        <begin position="25"/>
        <end position="118"/>
    </location>
</feature>
<proteinExistence type="inferred from homology"/>
<name>A0A4R6RH35_9HYPH</name>
<dbReference type="GO" id="GO:0030246">
    <property type="term" value="F:carbohydrate binding"/>
    <property type="evidence" value="ECO:0007669"/>
    <property type="project" value="UniProtKB-KW"/>
</dbReference>
<dbReference type="InterPro" id="IPR012413">
    <property type="entry name" value="BA14K"/>
</dbReference>